<accession>A0ABY6DR28</accession>
<evidence type="ECO:0000256" key="3">
    <source>
        <dbReference type="ARBA" id="ARBA00022723"/>
    </source>
</evidence>
<dbReference type="Gene3D" id="1.10.490.10">
    <property type="entry name" value="Globins"/>
    <property type="match status" value="1"/>
</dbReference>
<dbReference type="Pfam" id="PF01152">
    <property type="entry name" value="Bac_globin"/>
    <property type="match status" value="1"/>
</dbReference>
<dbReference type="InterPro" id="IPR012292">
    <property type="entry name" value="Globin/Proto"/>
</dbReference>
<dbReference type="EMBL" id="CP106753">
    <property type="protein sequence ID" value="UXY14368.1"/>
    <property type="molecule type" value="Genomic_DNA"/>
</dbReference>
<keyword evidence="4" id="KW-0408">Iron</keyword>
<dbReference type="CDD" id="cd14773">
    <property type="entry name" value="TrHb2_PhHbO-like_O"/>
    <property type="match status" value="1"/>
</dbReference>
<dbReference type="InterPro" id="IPR009050">
    <property type="entry name" value="Globin-like_sf"/>
</dbReference>
<dbReference type="RefSeq" id="WP_263123667.1">
    <property type="nucleotide sequence ID" value="NZ_CP106753.1"/>
</dbReference>
<name>A0ABY6DR28_9NEIS</name>
<evidence type="ECO:0000256" key="4">
    <source>
        <dbReference type="ARBA" id="ARBA00023004"/>
    </source>
</evidence>
<evidence type="ECO:0000256" key="5">
    <source>
        <dbReference type="ARBA" id="ARBA00034496"/>
    </source>
</evidence>
<comment type="similarity">
    <text evidence="5">Belongs to the truncated hemoglobin family. Group II subfamily.</text>
</comment>
<keyword evidence="3" id="KW-0479">Metal-binding</keyword>
<dbReference type="InterPro" id="IPR001486">
    <property type="entry name" value="Hemoglobin_trunc"/>
</dbReference>
<dbReference type="SUPFAM" id="SSF46458">
    <property type="entry name" value="Globin-like"/>
    <property type="match status" value="1"/>
</dbReference>
<keyword evidence="7" id="KW-1185">Reference proteome</keyword>
<dbReference type="PANTHER" id="PTHR47366:SF1">
    <property type="entry name" value="TWO-ON-TWO HEMOGLOBIN-3"/>
    <property type="match status" value="1"/>
</dbReference>
<sequence>MAQPGEITPYDLLGGAAALRRLVDRFYDIMASDPQAAAIHAMHAADSTEIRQKFFEFLSGWLGGPSLFIEKYGHPRLRARHLPFRIGDAERDQWLHCMDQALAQTPMEPALRAHLQEAFARTADFMRNV</sequence>
<gene>
    <name evidence="6" type="ORF">N8I74_13710</name>
</gene>
<dbReference type="Proteomes" id="UP001061302">
    <property type="component" value="Chromosome"/>
</dbReference>
<keyword evidence="1" id="KW-0813">Transport</keyword>
<organism evidence="6 7">
    <name type="scientific">Chitiniphilus purpureus</name>
    <dbReference type="NCBI Taxonomy" id="2981137"/>
    <lineage>
        <taxon>Bacteria</taxon>
        <taxon>Pseudomonadati</taxon>
        <taxon>Pseudomonadota</taxon>
        <taxon>Betaproteobacteria</taxon>
        <taxon>Neisseriales</taxon>
        <taxon>Chitinibacteraceae</taxon>
        <taxon>Chitiniphilus</taxon>
    </lineage>
</organism>
<protein>
    <submittedName>
        <fullName evidence="6">Group II truncated hemoglobin</fullName>
    </submittedName>
</protein>
<evidence type="ECO:0000256" key="1">
    <source>
        <dbReference type="ARBA" id="ARBA00022448"/>
    </source>
</evidence>
<proteinExistence type="inferred from homology"/>
<dbReference type="PANTHER" id="PTHR47366">
    <property type="entry name" value="TWO-ON-TWO HEMOGLOBIN-3"/>
    <property type="match status" value="1"/>
</dbReference>
<reference evidence="6" key="1">
    <citation type="submission" date="2022-10" db="EMBL/GenBank/DDBJ databases">
        <title>Chitiniphilus purpureus sp. nov., a novel chitin-degrading bacterium isolated from crawfish pond sediment.</title>
        <authorList>
            <person name="Li K."/>
        </authorList>
    </citation>
    <scope>NUCLEOTIDE SEQUENCE</scope>
    <source>
        <strain evidence="6">CD1</strain>
    </source>
</reference>
<evidence type="ECO:0000256" key="2">
    <source>
        <dbReference type="ARBA" id="ARBA00022617"/>
    </source>
</evidence>
<dbReference type="InterPro" id="IPR044203">
    <property type="entry name" value="GlbO/GLB3-like"/>
</dbReference>
<evidence type="ECO:0000313" key="7">
    <source>
        <dbReference type="Proteomes" id="UP001061302"/>
    </source>
</evidence>
<keyword evidence="2" id="KW-0349">Heme</keyword>
<evidence type="ECO:0000313" key="6">
    <source>
        <dbReference type="EMBL" id="UXY14368.1"/>
    </source>
</evidence>